<dbReference type="InParanoid" id="A0A0P0VGQ6"/>
<keyword evidence="3" id="KW-1185">Reference proteome</keyword>
<accession>A0A0P0VGQ6</accession>
<dbReference type="EMBL" id="AP014958">
    <property type="protein sequence ID" value="BAS77716.1"/>
    <property type="molecule type" value="Genomic_DNA"/>
</dbReference>
<reference evidence="3" key="1">
    <citation type="journal article" date="2005" name="Nature">
        <title>The map-based sequence of the rice genome.</title>
        <authorList>
            <consortium name="International rice genome sequencing project (IRGSP)"/>
            <person name="Matsumoto T."/>
            <person name="Wu J."/>
            <person name="Kanamori H."/>
            <person name="Katayose Y."/>
            <person name="Fujisawa M."/>
            <person name="Namiki N."/>
            <person name="Mizuno H."/>
            <person name="Yamamoto K."/>
            <person name="Antonio B.A."/>
            <person name="Baba T."/>
            <person name="Sakata K."/>
            <person name="Nagamura Y."/>
            <person name="Aoki H."/>
            <person name="Arikawa K."/>
            <person name="Arita K."/>
            <person name="Bito T."/>
            <person name="Chiden Y."/>
            <person name="Fujitsuka N."/>
            <person name="Fukunaka R."/>
            <person name="Hamada M."/>
            <person name="Harada C."/>
            <person name="Hayashi A."/>
            <person name="Hijishita S."/>
            <person name="Honda M."/>
            <person name="Hosokawa S."/>
            <person name="Ichikawa Y."/>
            <person name="Idonuma A."/>
            <person name="Iijima M."/>
            <person name="Ikeda M."/>
            <person name="Ikeno M."/>
            <person name="Ito K."/>
            <person name="Ito S."/>
            <person name="Ito T."/>
            <person name="Ito Y."/>
            <person name="Ito Y."/>
            <person name="Iwabuchi A."/>
            <person name="Kamiya K."/>
            <person name="Karasawa W."/>
            <person name="Kurita K."/>
            <person name="Katagiri S."/>
            <person name="Kikuta A."/>
            <person name="Kobayashi H."/>
            <person name="Kobayashi N."/>
            <person name="Machita K."/>
            <person name="Maehara T."/>
            <person name="Masukawa M."/>
            <person name="Mizubayashi T."/>
            <person name="Mukai Y."/>
            <person name="Nagasaki H."/>
            <person name="Nagata Y."/>
            <person name="Naito S."/>
            <person name="Nakashima M."/>
            <person name="Nakama Y."/>
            <person name="Nakamichi Y."/>
            <person name="Nakamura M."/>
            <person name="Meguro A."/>
            <person name="Negishi M."/>
            <person name="Ohta I."/>
            <person name="Ohta T."/>
            <person name="Okamoto M."/>
            <person name="Ono N."/>
            <person name="Saji S."/>
            <person name="Sakaguchi M."/>
            <person name="Sakai K."/>
            <person name="Shibata M."/>
            <person name="Shimokawa T."/>
            <person name="Song J."/>
            <person name="Takazaki Y."/>
            <person name="Terasawa K."/>
            <person name="Tsugane M."/>
            <person name="Tsuji K."/>
            <person name="Ueda S."/>
            <person name="Waki K."/>
            <person name="Yamagata H."/>
            <person name="Yamamoto M."/>
            <person name="Yamamoto S."/>
            <person name="Yamane H."/>
            <person name="Yoshiki S."/>
            <person name="Yoshihara R."/>
            <person name="Yukawa K."/>
            <person name="Zhong H."/>
            <person name="Yano M."/>
            <person name="Yuan Q."/>
            <person name="Ouyang S."/>
            <person name="Liu J."/>
            <person name="Jones K.M."/>
            <person name="Gansberger K."/>
            <person name="Moffat K."/>
            <person name="Hill J."/>
            <person name="Bera J."/>
            <person name="Fadrosh D."/>
            <person name="Jin S."/>
            <person name="Johri S."/>
            <person name="Kim M."/>
            <person name="Overton L."/>
            <person name="Reardon M."/>
            <person name="Tsitrin T."/>
            <person name="Vuong H."/>
            <person name="Weaver B."/>
            <person name="Ciecko A."/>
            <person name="Tallon L."/>
            <person name="Jackson J."/>
            <person name="Pai G."/>
            <person name="Aken S.V."/>
            <person name="Utterback T."/>
            <person name="Reidmuller S."/>
            <person name="Feldblyum T."/>
            <person name="Hsiao J."/>
            <person name="Zismann V."/>
            <person name="Iobst S."/>
            <person name="de Vazeille A.R."/>
            <person name="Buell C.R."/>
            <person name="Ying K."/>
            <person name="Li Y."/>
            <person name="Lu T."/>
            <person name="Huang Y."/>
            <person name="Zhao Q."/>
            <person name="Feng Q."/>
            <person name="Zhang L."/>
            <person name="Zhu J."/>
            <person name="Weng Q."/>
            <person name="Mu J."/>
            <person name="Lu Y."/>
            <person name="Fan D."/>
            <person name="Liu Y."/>
            <person name="Guan J."/>
            <person name="Zhang Y."/>
            <person name="Yu S."/>
            <person name="Liu X."/>
            <person name="Zhang Y."/>
            <person name="Hong G."/>
            <person name="Han B."/>
            <person name="Choisne N."/>
            <person name="Demange N."/>
            <person name="Orjeda G."/>
            <person name="Samain S."/>
            <person name="Cattolico L."/>
            <person name="Pelletier E."/>
            <person name="Couloux A."/>
            <person name="Segurens B."/>
            <person name="Wincker P."/>
            <person name="D'Hont A."/>
            <person name="Scarpelli C."/>
            <person name="Weissenbach J."/>
            <person name="Salanoubat M."/>
            <person name="Quetier F."/>
            <person name="Yu Y."/>
            <person name="Kim H.R."/>
            <person name="Rambo T."/>
            <person name="Currie J."/>
            <person name="Collura K."/>
            <person name="Luo M."/>
            <person name="Yang T."/>
            <person name="Ammiraju J.S.S."/>
            <person name="Engler F."/>
            <person name="Soderlund C."/>
            <person name="Wing R.A."/>
            <person name="Palmer L.E."/>
            <person name="de la Bastide M."/>
            <person name="Spiegel L."/>
            <person name="Nascimento L."/>
            <person name="Zutavern T."/>
            <person name="O'Shaughnessy A."/>
            <person name="Dike S."/>
            <person name="Dedhia N."/>
            <person name="Preston R."/>
            <person name="Balija V."/>
            <person name="McCombie W.R."/>
            <person name="Chow T."/>
            <person name="Chen H."/>
            <person name="Chung M."/>
            <person name="Chen C."/>
            <person name="Shaw J."/>
            <person name="Wu H."/>
            <person name="Hsiao K."/>
            <person name="Chao Y."/>
            <person name="Chu M."/>
            <person name="Cheng C."/>
            <person name="Hour A."/>
            <person name="Lee P."/>
            <person name="Lin S."/>
            <person name="Lin Y."/>
            <person name="Liou J."/>
            <person name="Liu S."/>
            <person name="Hsing Y."/>
            <person name="Raghuvanshi S."/>
            <person name="Mohanty A."/>
            <person name="Bharti A.K."/>
            <person name="Gaur A."/>
            <person name="Gupta V."/>
            <person name="Kumar D."/>
            <person name="Ravi V."/>
            <person name="Vij S."/>
            <person name="Kapur A."/>
            <person name="Khurana P."/>
            <person name="Khurana P."/>
            <person name="Khurana J.P."/>
            <person name="Tyagi A.K."/>
            <person name="Gaikwad K."/>
            <person name="Singh A."/>
            <person name="Dalal V."/>
            <person name="Srivastava S."/>
            <person name="Dixit A."/>
            <person name="Pal A.K."/>
            <person name="Ghazi I.A."/>
            <person name="Yadav M."/>
            <person name="Pandit A."/>
            <person name="Bhargava A."/>
            <person name="Sureshbabu K."/>
            <person name="Batra K."/>
            <person name="Sharma T.R."/>
            <person name="Mohapatra T."/>
            <person name="Singh N.K."/>
            <person name="Messing J."/>
            <person name="Nelson A.B."/>
            <person name="Fuks G."/>
            <person name="Kavchok S."/>
            <person name="Keizer G."/>
            <person name="Linton E."/>
            <person name="Llaca V."/>
            <person name="Song R."/>
            <person name="Tanyolac B."/>
            <person name="Young S."/>
            <person name="Ho-Il K."/>
            <person name="Hahn J.H."/>
            <person name="Sangsakoo G."/>
            <person name="Vanavichit A."/>
            <person name="de Mattos Luiz.A.T."/>
            <person name="Zimmer P.D."/>
            <person name="Malone G."/>
            <person name="Dellagostin O."/>
            <person name="de Oliveira A.C."/>
            <person name="Bevan M."/>
            <person name="Bancroft I."/>
            <person name="Minx P."/>
            <person name="Cordum H."/>
            <person name="Wilson R."/>
            <person name="Cheng Z."/>
            <person name="Jin W."/>
            <person name="Jiang J."/>
            <person name="Leong S.A."/>
            <person name="Iwama H."/>
            <person name="Gojobori T."/>
            <person name="Itoh T."/>
            <person name="Niimura Y."/>
            <person name="Fujii Y."/>
            <person name="Habara T."/>
            <person name="Sakai H."/>
            <person name="Sato Y."/>
            <person name="Wilson G."/>
            <person name="Kumar K."/>
            <person name="McCouch S."/>
            <person name="Juretic N."/>
            <person name="Hoen D."/>
            <person name="Wright S."/>
            <person name="Bruskiewich R."/>
            <person name="Bureau T."/>
            <person name="Miyao A."/>
            <person name="Hirochika H."/>
            <person name="Nishikawa T."/>
            <person name="Kadowaki K."/>
            <person name="Sugiura M."/>
            <person name="Burr B."/>
            <person name="Sasaki T."/>
        </authorList>
    </citation>
    <scope>NUCLEOTIDE SEQUENCE [LARGE SCALE GENOMIC DNA]</scope>
    <source>
        <strain evidence="3">cv. Nipponbare</strain>
    </source>
</reference>
<keyword evidence="1" id="KW-0732">Signal</keyword>
<dbReference type="Proteomes" id="UP000059680">
    <property type="component" value="Chromosome 2"/>
</dbReference>
<protein>
    <submittedName>
        <fullName evidence="2">Os02g0223501 protein</fullName>
    </submittedName>
</protein>
<name>A0A0P0VGQ6_ORYSJ</name>
<reference evidence="2 3" key="3">
    <citation type="journal article" date="2013" name="Rice">
        <title>Improvement of the Oryza sativa Nipponbare reference genome using next generation sequence and optical map data.</title>
        <authorList>
            <person name="Kawahara Y."/>
            <person name="de la Bastide M."/>
            <person name="Hamilton J.P."/>
            <person name="Kanamori H."/>
            <person name="McCombie W.R."/>
            <person name="Ouyang S."/>
            <person name="Schwartz D.C."/>
            <person name="Tanaka T."/>
            <person name="Wu J."/>
            <person name="Zhou S."/>
            <person name="Childs K.L."/>
            <person name="Davidson R.M."/>
            <person name="Lin H."/>
            <person name="Quesada-Ocampo L."/>
            <person name="Vaillancourt B."/>
            <person name="Sakai H."/>
            <person name="Lee S.S."/>
            <person name="Kim J."/>
            <person name="Numa H."/>
            <person name="Itoh T."/>
            <person name="Buell C.R."/>
            <person name="Matsumoto T."/>
        </authorList>
    </citation>
    <scope>NUCLEOTIDE SEQUENCE [LARGE SCALE GENOMIC DNA]</scope>
    <source>
        <strain evidence="3">cv. Nipponbare</strain>
    </source>
</reference>
<evidence type="ECO:0000256" key="1">
    <source>
        <dbReference type="SAM" id="SignalP"/>
    </source>
</evidence>
<feature type="signal peptide" evidence="1">
    <location>
        <begin position="1"/>
        <end position="34"/>
    </location>
</feature>
<organism evidence="2 3">
    <name type="scientific">Oryza sativa subsp. japonica</name>
    <name type="common">Rice</name>
    <dbReference type="NCBI Taxonomy" id="39947"/>
    <lineage>
        <taxon>Eukaryota</taxon>
        <taxon>Viridiplantae</taxon>
        <taxon>Streptophyta</taxon>
        <taxon>Embryophyta</taxon>
        <taxon>Tracheophyta</taxon>
        <taxon>Spermatophyta</taxon>
        <taxon>Magnoliopsida</taxon>
        <taxon>Liliopsida</taxon>
        <taxon>Poales</taxon>
        <taxon>Poaceae</taxon>
        <taxon>BOP clade</taxon>
        <taxon>Oryzoideae</taxon>
        <taxon>Oryzeae</taxon>
        <taxon>Oryzinae</taxon>
        <taxon>Oryza</taxon>
        <taxon>Oryza sativa</taxon>
    </lineage>
</organism>
<evidence type="ECO:0000313" key="3">
    <source>
        <dbReference type="Proteomes" id="UP000059680"/>
    </source>
</evidence>
<gene>
    <name evidence="2" type="ordered locus">Os02g0223501</name>
    <name evidence="2" type="ORF">OSNPB_020223501</name>
</gene>
<dbReference type="AlphaFoldDB" id="A0A0P0VGQ6"/>
<evidence type="ECO:0000313" key="2">
    <source>
        <dbReference type="EMBL" id="BAS77716.1"/>
    </source>
</evidence>
<reference evidence="2 3" key="2">
    <citation type="journal article" date="2013" name="Plant Cell Physiol.">
        <title>Rice Annotation Project Database (RAP-DB): an integrative and interactive database for rice genomics.</title>
        <authorList>
            <person name="Sakai H."/>
            <person name="Lee S.S."/>
            <person name="Tanaka T."/>
            <person name="Numa H."/>
            <person name="Kim J."/>
            <person name="Kawahara Y."/>
            <person name="Wakimoto H."/>
            <person name="Yang C.C."/>
            <person name="Iwamoto M."/>
            <person name="Abe T."/>
            <person name="Yamada Y."/>
            <person name="Muto A."/>
            <person name="Inokuchi H."/>
            <person name="Ikemura T."/>
            <person name="Matsumoto T."/>
            <person name="Sasaki T."/>
            <person name="Itoh T."/>
        </authorList>
    </citation>
    <scope>NUCLEOTIDE SEQUENCE [LARGE SCALE GENOMIC DNA]</scope>
    <source>
        <strain evidence="3">cv. Nipponbare</strain>
    </source>
</reference>
<dbReference type="PaxDb" id="39947-A0A0P0VGQ6"/>
<feature type="chain" id="PRO_5006056329" evidence="1">
    <location>
        <begin position="35"/>
        <end position="83"/>
    </location>
</feature>
<proteinExistence type="predicted"/>
<sequence length="83" mass="8876">MAMAILMELASTSMRALLGVLVSLLCQCPQGTDGGSYSEFLSALASGDIGKYHMSCYGGWIRRHHVKIPSVAQLLTHSVGMGY</sequence>